<dbReference type="Gene3D" id="3.30.420.240">
    <property type="match status" value="1"/>
</dbReference>
<dbReference type="Pfam" id="PF03237">
    <property type="entry name" value="Terminase_6N"/>
    <property type="match status" value="1"/>
</dbReference>
<sequence length="533" mass="61081">MDLQELIREREWRLCRGPENATLEEQLQAFIYFCENYWYIKHPEKGRIKFAMRDAQIETMETWMSERYSIVLKARQIGFSTLAAAYAFWLVFFAPDRFVVMLSRTERESVKLLAKSKYGFRFLPQWMKERGPKQTSDHQQKMMFANESAIESLPSGSDPARGESVYLVIVDEWAFLPNPEEAWASIEPIADVGGRVIGLSTANGSGNFFHQMWVGSQTGTNQFEGIFFPWSAGDRDEEWYEVKTRNMQAWQLHQEYPRSPEEAFVKSGNPVFDIDLLDSFPVIDPTEGRLRAYADNKYEFIDEPNGPLSVWGFPQPDSVYCVGADVAEGLSYGDYSSAHVIDATTGEVIAHWHGHVEPDIFGEILADLSWWYNQALLAIESNNHGLTTIKAAQRVGYRNLYRQRKITQRNPQATETLGWKTTTVTKPLSIDELSASIRTEDLSIYCYKTIGELRTYVRKDNGRTAGSPHDDRTMSLAIANQMLKYVWLPEYRGTVSVPKNSLLWWEQHLFSEQGEGRVPIGAHNIRSSVKNPL</sequence>
<reference evidence="2" key="1">
    <citation type="submission" date="2020-04" db="EMBL/GenBank/DDBJ databases">
        <authorList>
            <person name="Chiriac C."/>
            <person name="Salcher M."/>
            <person name="Ghai R."/>
            <person name="Kavagutti S V."/>
        </authorList>
    </citation>
    <scope>NUCLEOTIDE SEQUENCE</scope>
</reference>
<keyword evidence="1" id="KW-0472">Membrane</keyword>
<protein>
    <submittedName>
        <fullName evidence="2">Large terminase protein</fullName>
    </submittedName>
</protein>
<feature type="transmembrane region" description="Helical" evidence="1">
    <location>
        <begin position="77"/>
        <end position="95"/>
    </location>
</feature>
<dbReference type="InterPro" id="IPR027417">
    <property type="entry name" value="P-loop_NTPase"/>
</dbReference>
<name>A0A6J5MZR3_9CAUD</name>
<keyword evidence="1" id="KW-0812">Transmembrane</keyword>
<keyword evidence="1" id="KW-1133">Transmembrane helix</keyword>
<proteinExistence type="predicted"/>
<dbReference type="Gene3D" id="3.40.50.300">
    <property type="entry name" value="P-loop containing nucleotide triphosphate hydrolases"/>
    <property type="match status" value="1"/>
</dbReference>
<gene>
    <name evidence="2" type="ORF">UFOVP587_19</name>
</gene>
<accession>A0A6J5MZR3</accession>
<organism evidence="2">
    <name type="scientific">uncultured Caudovirales phage</name>
    <dbReference type="NCBI Taxonomy" id="2100421"/>
    <lineage>
        <taxon>Viruses</taxon>
        <taxon>Duplodnaviria</taxon>
        <taxon>Heunggongvirae</taxon>
        <taxon>Uroviricota</taxon>
        <taxon>Caudoviricetes</taxon>
        <taxon>Peduoviridae</taxon>
        <taxon>Maltschvirus</taxon>
        <taxon>Maltschvirus maltsch</taxon>
    </lineage>
</organism>
<dbReference type="EMBL" id="LR796566">
    <property type="protein sequence ID" value="CAB4151487.1"/>
    <property type="molecule type" value="Genomic_DNA"/>
</dbReference>
<evidence type="ECO:0000256" key="1">
    <source>
        <dbReference type="SAM" id="Phobius"/>
    </source>
</evidence>
<evidence type="ECO:0000313" key="2">
    <source>
        <dbReference type="EMBL" id="CAB4151487.1"/>
    </source>
</evidence>